<evidence type="ECO:0000256" key="4">
    <source>
        <dbReference type="HAMAP-Rule" id="MF_01539"/>
    </source>
</evidence>
<dbReference type="OrthoDB" id="9769796at2"/>
<dbReference type="AlphaFoldDB" id="A0A4V3BFN2"/>
<accession>A0A4V3BFN2</accession>
<dbReference type="EMBL" id="SCWF01000002">
    <property type="protein sequence ID" value="TDM15012.1"/>
    <property type="molecule type" value="Genomic_DNA"/>
</dbReference>
<dbReference type="RefSeq" id="WP_133451211.1">
    <property type="nucleotide sequence ID" value="NZ_SCWF01000002.1"/>
</dbReference>
<dbReference type="Pfam" id="PF05636">
    <property type="entry name" value="HIGH_NTase1"/>
    <property type="match status" value="1"/>
</dbReference>
<keyword evidence="4" id="KW-0547">Nucleotide-binding</keyword>
<dbReference type="GO" id="GO:0005737">
    <property type="term" value="C:cytoplasm"/>
    <property type="evidence" value="ECO:0007669"/>
    <property type="project" value="UniProtKB-SubCell"/>
</dbReference>
<comment type="function">
    <text evidence="4">Catalyzes the formation of N(4)-acetylcytidine (ac(4)C) at the wobble position of elongator tRNA(Met), using acetate and ATP as substrates. First activates an acetate ion to form acetyladenylate (Ac-AMP) and then transfers the acetyl group to tRNA to form ac(4)C34.</text>
</comment>
<dbReference type="InterPro" id="IPR014729">
    <property type="entry name" value="Rossmann-like_a/b/a_fold"/>
</dbReference>
<comment type="similarity">
    <text evidence="4">Belongs to the TmcAL family.</text>
</comment>
<dbReference type="GO" id="GO:0006400">
    <property type="term" value="P:tRNA modification"/>
    <property type="evidence" value="ECO:0007669"/>
    <property type="project" value="UniProtKB-UniRule"/>
</dbReference>
<evidence type="ECO:0000256" key="1">
    <source>
        <dbReference type="ARBA" id="ARBA00022555"/>
    </source>
</evidence>
<dbReference type="InterPro" id="IPR008513">
    <property type="entry name" value="tRNA(Met)_cyd_acetate_ligase"/>
</dbReference>
<dbReference type="Gene3D" id="3.40.50.620">
    <property type="entry name" value="HUPs"/>
    <property type="match status" value="1"/>
</dbReference>
<evidence type="ECO:0000313" key="5">
    <source>
        <dbReference type="EMBL" id="TDM15012.1"/>
    </source>
</evidence>
<dbReference type="Proteomes" id="UP000294843">
    <property type="component" value="Unassembled WGS sequence"/>
</dbReference>
<dbReference type="SUPFAM" id="SSF52374">
    <property type="entry name" value="Nucleotidylyl transferase"/>
    <property type="match status" value="1"/>
</dbReference>
<evidence type="ECO:0000256" key="2">
    <source>
        <dbReference type="ARBA" id="ARBA00022598"/>
    </source>
</evidence>
<gene>
    <name evidence="4" type="primary">tmcAL</name>
    <name evidence="5" type="ORF">ERX55_03475</name>
</gene>
<name>A0A4V3BFN2_9STAP</name>
<comment type="caution">
    <text evidence="5">The sequence shown here is derived from an EMBL/GenBank/DDBJ whole genome shotgun (WGS) entry which is preliminary data.</text>
</comment>
<dbReference type="EC" id="6.3.4.-" evidence="4"/>
<comment type="catalytic activity">
    <reaction evidence="4">
        <text>cytidine(34) in elongator tRNA(Met) + acetate + ATP = N(4)-acetylcytidine(34) in elongator tRNA(Met) + AMP + diphosphate</text>
        <dbReference type="Rhea" id="RHEA:58144"/>
        <dbReference type="Rhea" id="RHEA-COMP:10693"/>
        <dbReference type="Rhea" id="RHEA-COMP:10694"/>
        <dbReference type="ChEBI" id="CHEBI:30089"/>
        <dbReference type="ChEBI" id="CHEBI:30616"/>
        <dbReference type="ChEBI" id="CHEBI:33019"/>
        <dbReference type="ChEBI" id="CHEBI:74900"/>
        <dbReference type="ChEBI" id="CHEBI:82748"/>
        <dbReference type="ChEBI" id="CHEBI:456215"/>
    </reaction>
</comment>
<dbReference type="HAMAP" id="MF_01539">
    <property type="entry name" value="TmcAL"/>
    <property type="match status" value="1"/>
</dbReference>
<keyword evidence="6" id="KW-1185">Reference proteome</keyword>
<feature type="binding site" evidence="4">
    <location>
        <position position="140"/>
    </location>
    <ligand>
        <name>ATP</name>
        <dbReference type="ChEBI" id="CHEBI:30616"/>
    </ligand>
</feature>
<keyword evidence="4" id="KW-0963">Cytoplasm</keyword>
<evidence type="ECO:0000256" key="3">
    <source>
        <dbReference type="ARBA" id="ARBA00022694"/>
    </source>
</evidence>
<dbReference type="PANTHER" id="PTHR37825:SF1">
    <property type="entry name" value="TRNA(MET) CYTIDINE ACETATE LIGASE"/>
    <property type="match status" value="1"/>
</dbReference>
<protein>
    <recommendedName>
        <fullName evidence="4">tRNA(Met) cytidine acetate ligase</fullName>
        <ecNumber evidence="4">6.3.4.-</ecNumber>
    </recommendedName>
</protein>
<dbReference type="PANTHER" id="PTHR37825">
    <property type="entry name" value="TRNA(MET) CYTIDINE ACETATE LIGASE"/>
    <property type="match status" value="1"/>
</dbReference>
<keyword evidence="2 4" id="KW-0436">Ligase</keyword>
<dbReference type="GO" id="GO:0005524">
    <property type="term" value="F:ATP binding"/>
    <property type="evidence" value="ECO:0007669"/>
    <property type="project" value="UniProtKB-KW"/>
</dbReference>
<feature type="binding site" evidence="4">
    <location>
        <begin position="7"/>
        <end position="20"/>
    </location>
    <ligand>
        <name>ATP</name>
        <dbReference type="ChEBI" id="CHEBI:30616"/>
    </ligand>
</feature>
<organism evidence="5 6">
    <name type="scientific">Macrococcus bovicus</name>
    <dbReference type="NCBI Taxonomy" id="69968"/>
    <lineage>
        <taxon>Bacteria</taxon>
        <taxon>Bacillati</taxon>
        <taxon>Bacillota</taxon>
        <taxon>Bacilli</taxon>
        <taxon>Bacillales</taxon>
        <taxon>Staphylococcaceae</taxon>
        <taxon>Macrococcus</taxon>
    </lineage>
</organism>
<dbReference type="GO" id="GO:0016879">
    <property type="term" value="F:ligase activity, forming carbon-nitrogen bonds"/>
    <property type="evidence" value="ECO:0007669"/>
    <property type="project" value="UniProtKB-UniRule"/>
</dbReference>
<dbReference type="GO" id="GO:0000049">
    <property type="term" value="F:tRNA binding"/>
    <property type="evidence" value="ECO:0007669"/>
    <property type="project" value="UniProtKB-KW"/>
</dbReference>
<keyword evidence="3 4" id="KW-0819">tRNA processing</keyword>
<comment type="subcellular location">
    <subcellularLocation>
        <location evidence="4">Cytoplasm</location>
    </subcellularLocation>
</comment>
<dbReference type="GO" id="GO:0016740">
    <property type="term" value="F:transferase activity"/>
    <property type="evidence" value="ECO:0007669"/>
    <property type="project" value="UniProtKB-KW"/>
</dbReference>
<keyword evidence="1 4" id="KW-0820">tRNA-binding</keyword>
<reference evidence="5 6" key="1">
    <citation type="submission" date="2019-01" db="EMBL/GenBank/DDBJ databases">
        <title>Draft genome sequences of the type strains of six Macrococcus species.</title>
        <authorList>
            <person name="Mazhar S."/>
            <person name="Altermann E."/>
            <person name="Hill C."/>
            <person name="Mcauliffe O."/>
        </authorList>
    </citation>
    <scope>NUCLEOTIDE SEQUENCE [LARGE SCALE GENOMIC DNA]</scope>
    <source>
        <strain evidence="5 6">ATCC 51825</strain>
    </source>
</reference>
<keyword evidence="4" id="KW-0694">RNA-binding</keyword>
<proteinExistence type="inferred from homology"/>
<keyword evidence="5" id="KW-0808">Transferase</keyword>
<feature type="binding site" evidence="4">
    <location>
        <begin position="162"/>
        <end position="163"/>
    </location>
    <ligand>
        <name>ATP</name>
        <dbReference type="ChEBI" id="CHEBI:30616"/>
    </ligand>
</feature>
<sequence>MKSVAIIAEYNPYHNGHHYHAEMARQKSQADIVIAIMSGQFTQRGAPAIFSKFARAESALKGCDLVVELPQFYALSYADDFAYGGIRTAELLGCDALAFGAECDDLEMLTAEAYRVKTVDVKSGRSYAQMTGDQAFSQPNNILAMQYIKAADSRLELIPVKRIENHYHDTQLTGRIASATAVRRAIAAGHDFSMAVPAAIDTSLAVSWEDFFPLLKYKIISHTAEELRNIYMMTEGLEHRLKSRINASQDFESYMQAIKTKRYTYTRLQRLLACTLLNITDRQTITDIRVLAMNDKGRAYIKGLPHVHTNINKKNASLYPLEVRATQIYNLVSGDRRNDFNTPVIYQRTSF</sequence>
<feature type="binding site" evidence="4">
    <location>
        <position position="100"/>
    </location>
    <ligand>
        <name>ATP</name>
        <dbReference type="ChEBI" id="CHEBI:30616"/>
    </ligand>
</feature>
<evidence type="ECO:0000313" key="6">
    <source>
        <dbReference type="Proteomes" id="UP000294843"/>
    </source>
</evidence>
<keyword evidence="4" id="KW-0067">ATP-binding</keyword>